<evidence type="ECO:0000313" key="15">
    <source>
        <dbReference type="Proteomes" id="UP000184512"/>
    </source>
</evidence>
<evidence type="ECO:0000256" key="6">
    <source>
        <dbReference type="ARBA" id="ARBA00022692"/>
    </source>
</evidence>
<dbReference type="InterPro" id="IPR003594">
    <property type="entry name" value="HATPase_dom"/>
</dbReference>
<dbReference type="Gene3D" id="1.10.287.130">
    <property type="match status" value="1"/>
</dbReference>
<dbReference type="InterPro" id="IPR003660">
    <property type="entry name" value="HAMP_dom"/>
</dbReference>
<evidence type="ECO:0000256" key="1">
    <source>
        <dbReference type="ARBA" id="ARBA00000085"/>
    </source>
</evidence>
<feature type="transmembrane region" description="Helical" evidence="11">
    <location>
        <begin position="12"/>
        <end position="35"/>
    </location>
</feature>
<sequence>MPSFGSVRARVTVGAVLVVAVALVAVGFVIVRMIAATMVDDAETFAEVQARNLAIVAEAGRLSAVLDVDAEGSTILQVTSSDGTVLAASHQLAGMGPLGASIPLEGRLDARTVRVLAPDGRATDFRVVSVGTESPSGQVVVSAGVSLGEAAHVLGTLTRLLVIALAVVLAVVSVVTWLVVARALRPVEAIRAEVEDLTSGDLSRRVPVPPHRDEVARLADTMNRMLARLEEASDRQRAFIADASHELRSPLASLRTQLEVTAAHPEGADVVEVAEESLEEVRRLETLTTDLLQLARLDAGNTARAESFDLAGLVADLLDQRRGDRVPVACQGAGVVPVQAATKQVAQVVTNLVDNAVRHAGSAVSVAVTRPDGPGAPVSVTVSDDGPGIPAADRERIFDRFVRLDATRSRDDGGTGLGLSIARELARANGGDVEVLDAGRGATLRLTIPAG</sequence>
<feature type="domain" description="HAMP" evidence="13">
    <location>
        <begin position="181"/>
        <end position="234"/>
    </location>
</feature>
<keyword evidence="10 11" id="KW-0472">Membrane</keyword>
<dbReference type="GO" id="GO:0000155">
    <property type="term" value="F:phosphorelay sensor kinase activity"/>
    <property type="evidence" value="ECO:0007669"/>
    <property type="project" value="InterPro"/>
</dbReference>
<dbReference type="Proteomes" id="UP000184512">
    <property type="component" value="Unassembled WGS sequence"/>
</dbReference>
<dbReference type="SUPFAM" id="SSF55874">
    <property type="entry name" value="ATPase domain of HSP90 chaperone/DNA topoisomerase II/histidine kinase"/>
    <property type="match status" value="1"/>
</dbReference>
<dbReference type="CDD" id="cd00082">
    <property type="entry name" value="HisKA"/>
    <property type="match status" value="1"/>
</dbReference>
<name>A0A1M6E2A1_9ACTN</name>
<evidence type="ECO:0000256" key="2">
    <source>
        <dbReference type="ARBA" id="ARBA00004236"/>
    </source>
</evidence>
<keyword evidence="9" id="KW-0902">Two-component regulatory system</keyword>
<dbReference type="AlphaFoldDB" id="A0A1M6E2A1"/>
<dbReference type="STRING" id="1123357.SAMN02745244_01078"/>
<keyword evidence="7 14" id="KW-0418">Kinase</keyword>
<dbReference type="Gene3D" id="3.30.565.10">
    <property type="entry name" value="Histidine kinase-like ATPase, C-terminal domain"/>
    <property type="match status" value="1"/>
</dbReference>
<evidence type="ECO:0000256" key="9">
    <source>
        <dbReference type="ARBA" id="ARBA00023012"/>
    </source>
</evidence>
<feature type="transmembrane region" description="Helical" evidence="11">
    <location>
        <begin position="160"/>
        <end position="181"/>
    </location>
</feature>
<dbReference type="InterPro" id="IPR036097">
    <property type="entry name" value="HisK_dim/P_sf"/>
</dbReference>
<evidence type="ECO:0000256" key="10">
    <source>
        <dbReference type="ARBA" id="ARBA00023136"/>
    </source>
</evidence>
<evidence type="ECO:0000313" key="14">
    <source>
        <dbReference type="EMBL" id="SHI79529.1"/>
    </source>
</evidence>
<keyword evidence="4" id="KW-0597">Phosphoprotein</keyword>
<dbReference type="CDD" id="cd06225">
    <property type="entry name" value="HAMP"/>
    <property type="match status" value="1"/>
</dbReference>
<dbReference type="PROSITE" id="PS50885">
    <property type="entry name" value="HAMP"/>
    <property type="match status" value="1"/>
</dbReference>
<dbReference type="InterPro" id="IPR050428">
    <property type="entry name" value="TCS_sensor_his_kinase"/>
</dbReference>
<dbReference type="InterPro" id="IPR036890">
    <property type="entry name" value="HATPase_C_sf"/>
</dbReference>
<dbReference type="SMART" id="SM00304">
    <property type="entry name" value="HAMP"/>
    <property type="match status" value="1"/>
</dbReference>
<dbReference type="CDD" id="cd00075">
    <property type="entry name" value="HATPase"/>
    <property type="match status" value="1"/>
</dbReference>
<evidence type="ECO:0000256" key="5">
    <source>
        <dbReference type="ARBA" id="ARBA00022679"/>
    </source>
</evidence>
<comment type="catalytic activity">
    <reaction evidence="1">
        <text>ATP + protein L-histidine = ADP + protein N-phospho-L-histidine.</text>
        <dbReference type="EC" id="2.7.13.3"/>
    </reaction>
</comment>
<accession>A0A1M6E2A1</accession>
<evidence type="ECO:0000256" key="4">
    <source>
        <dbReference type="ARBA" id="ARBA00022553"/>
    </source>
</evidence>
<dbReference type="EMBL" id="FQZG01000015">
    <property type="protein sequence ID" value="SHI79529.1"/>
    <property type="molecule type" value="Genomic_DNA"/>
</dbReference>
<evidence type="ECO:0000259" key="12">
    <source>
        <dbReference type="PROSITE" id="PS50109"/>
    </source>
</evidence>
<dbReference type="PROSITE" id="PS50109">
    <property type="entry name" value="HIS_KIN"/>
    <property type="match status" value="1"/>
</dbReference>
<dbReference type="PANTHER" id="PTHR45436:SF5">
    <property type="entry name" value="SENSOR HISTIDINE KINASE TRCS"/>
    <property type="match status" value="1"/>
</dbReference>
<evidence type="ECO:0000256" key="3">
    <source>
        <dbReference type="ARBA" id="ARBA00012438"/>
    </source>
</evidence>
<dbReference type="OrthoDB" id="9786919at2"/>
<keyword evidence="15" id="KW-1185">Reference proteome</keyword>
<dbReference type="SMART" id="SM00388">
    <property type="entry name" value="HisKA"/>
    <property type="match status" value="1"/>
</dbReference>
<dbReference type="Pfam" id="PF00512">
    <property type="entry name" value="HisKA"/>
    <property type="match status" value="1"/>
</dbReference>
<reference evidence="15" key="1">
    <citation type="submission" date="2016-11" db="EMBL/GenBank/DDBJ databases">
        <authorList>
            <person name="Varghese N."/>
            <person name="Submissions S."/>
        </authorList>
    </citation>
    <scope>NUCLEOTIDE SEQUENCE [LARGE SCALE GENOMIC DNA]</scope>
    <source>
        <strain evidence="15">DSM 12906</strain>
    </source>
</reference>
<dbReference type="SMART" id="SM00387">
    <property type="entry name" value="HATPase_c"/>
    <property type="match status" value="1"/>
</dbReference>
<keyword evidence="5" id="KW-0808">Transferase</keyword>
<dbReference type="Pfam" id="PF02518">
    <property type="entry name" value="HATPase_c"/>
    <property type="match status" value="1"/>
</dbReference>
<comment type="subcellular location">
    <subcellularLocation>
        <location evidence="2">Cell membrane</location>
    </subcellularLocation>
</comment>
<protein>
    <recommendedName>
        <fullName evidence="3">histidine kinase</fullName>
        <ecNumber evidence="3">2.7.13.3</ecNumber>
    </recommendedName>
</protein>
<keyword evidence="8 11" id="KW-1133">Transmembrane helix</keyword>
<dbReference type="PRINTS" id="PR00344">
    <property type="entry name" value="BCTRLSENSOR"/>
</dbReference>
<keyword evidence="6 11" id="KW-0812">Transmembrane</keyword>
<dbReference type="GO" id="GO:0005886">
    <property type="term" value="C:plasma membrane"/>
    <property type="evidence" value="ECO:0007669"/>
    <property type="project" value="UniProtKB-SubCell"/>
</dbReference>
<proteinExistence type="predicted"/>
<dbReference type="EC" id="2.7.13.3" evidence="3"/>
<dbReference type="InterPro" id="IPR005467">
    <property type="entry name" value="His_kinase_dom"/>
</dbReference>
<dbReference type="SUPFAM" id="SSF158472">
    <property type="entry name" value="HAMP domain-like"/>
    <property type="match status" value="1"/>
</dbReference>
<feature type="domain" description="Histidine kinase" evidence="12">
    <location>
        <begin position="242"/>
        <end position="451"/>
    </location>
</feature>
<organism evidence="14 15">
    <name type="scientific">Tessaracoccus bendigoensis DSM 12906</name>
    <dbReference type="NCBI Taxonomy" id="1123357"/>
    <lineage>
        <taxon>Bacteria</taxon>
        <taxon>Bacillati</taxon>
        <taxon>Actinomycetota</taxon>
        <taxon>Actinomycetes</taxon>
        <taxon>Propionibacteriales</taxon>
        <taxon>Propionibacteriaceae</taxon>
        <taxon>Tessaracoccus</taxon>
    </lineage>
</organism>
<gene>
    <name evidence="14" type="ORF">SAMN02745244_01078</name>
</gene>
<dbReference type="Pfam" id="PF00672">
    <property type="entry name" value="HAMP"/>
    <property type="match status" value="1"/>
</dbReference>
<dbReference type="RefSeq" id="WP_073186516.1">
    <property type="nucleotide sequence ID" value="NZ_FQZG01000015.1"/>
</dbReference>
<dbReference type="InterPro" id="IPR004358">
    <property type="entry name" value="Sig_transdc_His_kin-like_C"/>
</dbReference>
<evidence type="ECO:0000256" key="7">
    <source>
        <dbReference type="ARBA" id="ARBA00022777"/>
    </source>
</evidence>
<dbReference type="InterPro" id="IPR003661">
    <property type="entry name" value="HisK_dim/P_dom"/>
</dbReference>
<evidence type="ECO:0000256" key="8">
    <source>
        <dbReference type="ARBA" id="ARBA00022989"/>
    </source>
</evidence>
<evidence type="ECO:0000256" key="11">
    <source>
        <dbReference type="SAM" id="Phobius"/>
    </source>
</evidence>
<evidence type="ECO:0000259" key="13">
    <source>
        <dbReference type="PROSITE" id="PS50885"/>
    </source>
</evidence>
<dbReference type="Gene3D" id="6.10.340.10">
    <property type="match status" value="1"/>
</dbReference>
<dbReference type="FunFam" id="1.10.287.130:FF:000001">
    <property type="entry name" value="Two-component sensor histidine kinase"/>
    <property type="match status" value="1"/>
</dbReference>
<dbReference type="SUPFAM" id="SSF47384">
    <property type="entry name" value="Homodimeric domain of signal transducing histidine kinase"/>
    <property type="match status" value="1"/>
</dbReference>
<dbReference type="PANTHER" id="PTHR45436">
    <property type="entry name" value="SENSOR HISTIDINE KINASE YKOH"/>
    <property type="match status" value="1"/>
</dbReference>